<keyword evidence="2" id="KW-1015">Disulfide bond</keyword>
<feature type="chain" id="PRO_5035283025" evidence="4">
    <location>
        <begin position="28"/>
        <end position="316"/>
    </location>
</feature>
<comment type="caution">
    <text evidence="6">The sequence shown here is derived from an EMBL/GenBank/DDBJ whole genome shotgun (WGS) entry which is preliminary data.</text>
</comment>
<dbReference type="InterPro" id="IPR042235">
    <property type="entry name" value="ZP-C_dom"/>
</dbReference>
<dbReference type="AlphaFoldDB" id="A0A8J4X2V6"/>
<evidence type="ECO:0000259" key="5">
    <source>
        <dbReference type="PROSITE" id="PS51034"/>
    </source>
</evidence>
<keyword evidence="1 4" id="KW-0732">Signal</keyword>
<dbReference type="InterPro" id="IPR055355">
    <property type="entry name" value="ZP-C"/>
</dbReference>
<feature type="non-terminal residue" evidence="6">
    <location>
        <position position="1"/>
    </location>
</feature>
<reference evidence="6" key="1">
    <citation type="submission" date="2020-07" db="EMBL/GenBank/DDBJ databases">
        <title>Clarias magur genome sequencing, assembly and annotation.</title>
        <authorList>
            <person name="Kushwaha B."/>
            <person name="Kumar R."/>
            <person name="Das P."/>
            <person name="Joshi C.G."/>
            <person name="Kumar D."/>
            <person name="Nagpure N.S."/>
            <person name="Pandey M."/>
            <person name="Agarwal S."/>
            <person name="Srivastava S."/>
            <person name="Singh M."/>
            <person name="Sahoo L."/>
            <person name="Jayasankar P."/>
            <person name="Meher P.K."/>
            <person name="Koringa P.G."/>
            <person name="Iquebal M.A."/>
            <person name="Das S.P."/>
            <person name="Bit A."/>
            <person name="Patnaik S."/>
            <person name="Patel N."/>
            <person name="Shah T.M."/>
            <person name="Hinsu A."/>
            <person name="Jena J.K."/>
        </authorList>
    </citation>
    <scope>NUCLEOTIDE SEQUENCE</scope>
    <source>
        <strain evidence="6">CIFAMagur01</strain>
        <tissue evidence="6">Testis</tissue>
    </source>
</reference>
<gene>
    <name evidence="6" type="ORF">DAT39_018451</name>
</gene>
<dbReference type="Gene3D" id="2.60.40.4100">
    <property type="entry name" value="Zona pellucida, ZP-C domain"/>
    <property type="match status" value="1"/>
</dbReference>
<protein>
    <submittedName>
        <fullName evidence="6">Pancreatic secretory granule membrane major glycoprotein GP2-like isoform X1</fullName>
    </submittedName>
</protein>
<keyword evidence="3" id="KW-0325">Glycoprotein</keyword>
<evidence type="ECO:0000256" key="2">
    <source>
        <dbReference type="ARBA" id="ARBA00023157"/>
    </source>
</evidence>
<evidence type="ECO:0000256" key="4">
    <source>
        <dbReference type="SAM" id="SignalP"/>
    </source>
</evidence>
<dbReference type="PRINTS" id="PR00023">
    <property type="entry name" value="ZPELLUCIDA"/>
</dbReference>
<feature type="domain" description="ZP" evidence="5">
    <location>
        <begin position="71"/>
        <end position="316"/>
    </location>
</feature>
<evidence type="ECO:0000313" key="7">
    <source>
        <dbReference type="Proteomes" id="UP000727407"/>
    </source>
</evidence>
<sequence length="316" mass="34376">LDFLFFMGHPLLMCMATLLFMSSTATGQNAPCQGLSCTRDEVCTQINGVYGCGCFGQSRRNNSEIYDAYETCSGSNGSLSLSRCQLFEAGYTADSLHLNDPNCKGRLQDGRLVFSFDSNASVCGATLTTNSTHIIYINSVGSTDGKGVISHVGGLNISFSCVYPLTQSISMPMAIEAFGGSINGEVSVEDYYQITMMAYPNSTFLDPYYGNVTLELNQQVYIAVQVDQFSSSQIALVLDHCWATPNSQIDSKTYWDLIVNQCPNPEDGTVEVLQNGASTSSHFSFRAFTFADLPDNHIYLHCTAHLCLIGSGNCFL</sequence>
<evidence type="ECO:0000256" key="1">
    <source>
        <dbReference type="ARBA" id="ARBA00022729"/>
    </source>
</evidence>
<accession>A0A8J4X2V6</accession>
<dbReference type="EMBL" id="QNUK01000547">
    <property type="protein sequence ID" value="KAF5891843.1"/>
    <property type="molecule type" value="Genomic_DNA"/>
</dbReference>
<dbReference type="OrthoDB" id="9987373at2759"/>
<name>A0A8J4X2V6_CLAMG</name>
<feature type="non-terminal residue" evidence="6">
    <location>
        <position position="316"/>
    </location>
</feature>
<dbReference type="Gene3D" id="2.60.40.3210">
    <property type="entry name" value="Zona pellucida, ZP-N domain"/>
    <property type="match status" value="1"/>
</dbReference>
<evidence type="ECO:0000256" key="3">
    <source>
        <dbReference type="ARBA" id="ARBA00023180"/>
    </source>
</evidence>
<dbReference type="Pfam" id="PF00100">
    <property type="entry name" value="Zona_pellucida"/>
    <property type="match status" value="1"/>
</dbReference>
<evidence type="ECO:0000313" key="6">
    <source>
        <dbReference type="EMBL" id="KAF5891843.1"/>
    </source>
</evidence>
<organism evidence="6 7">
    <name type="scientific">Clarias magur</name>
    <name type="common">Asian catfish</name>
    <name type="synonym">Macropteronotus magur</name>
    <dbReference type="NCBI Taxonomy" id="1594786"/>
    <lineage>
        <taxon>Eukaryota</taxon>
        <taxon>Metazoa</taxon>
        <taxon>Chordata</taxon>
        <taxon>Craniata</taxon>
        <taxon>Vertebrata</taxon>
        <taxon>Euteleostomi</taxon>
        <taxon>Actinopterygii</taxon>
        <taxon>Neopterygii</taxon>
        <taxon>Teleostei</taxon>
        <taxon>Ostariophysi</taxon>
        <taxon>Siluriformes</taxon>
        <taxon>Clariidae</taxon>
        <taxon>Clarias</taxon>
    </lineage>
</organism>
<dbReference type="PANTHER" id="PTHR14002:SF50">
    <property type="entry name" value="ALPHA-TECTORIN-LIKE-RELATED"/>
    <property type="match status" value="1"/>
</dbReference>
<keyword evidence="7" id="KW-1185">Reference proteome</keyword>
<dbReference type="InterPro" id="IPR001507">
    <property type="entry name" value="ZP_dom"/>
</dbReference>
<feature type="signal peptide" evidence="4">
    <location>
        <begin position="1"/>
        <end position="27"/>
    </location>
</feature>
<dbReference type="InterPro" id="IPR048290">
    <property type="entry name" value="ZP_chr"/>
</dbReference>
<dbReference type="SMART" id="SM00241">
    <property type="entry name" value="ZP"/>
    <property type="match status" value="1"/>
</dbReference>
<dbReference type="Proteomes" id="UP000727407">
    <property type="component" value="Unassembled WGS sequence"/>
</dbReference>
<proteinExistence type="predicted"/>
<dbReference type="PROSITE" id="PS51034">
    <property type="entry name" value="ZP_2"/>
    <property type="match status" value="1"/>
</dbReference>
<dbReference type="PANTHER" id="PTHR14002">
    <property type="entry name" value="ENDOGLIN/TGF-BETA RECEPTOR TYPE III"/>
    <property type="match status" value="1"/>
</dbReference>